<evidence type="ECO:0000313" key="6">
    <source>
        <dbReference type="Proteomes" id="UP000694892"/>
    </source>
</evidence>
<organism evidence="5 6">
    <name type="scientific">Xenopus laevis</name>
    <name type="common">African clawed frog</name>
    <dbReference type="NCBI Taxonomy" id="8355"/>
    <lineage>
        <taxon>Eukaryota</taxon>
        <taxon>Metazoa</taxon>
        <taxon>Chordata</taxon>
        <taxon>Craniata</taxon>
        <taxon>Vertebrata</taxon>
        <taxon>Euteleostomi</taxon>
        <taxon>Amphibia</taxon>
        <taxon>Batrachia</taxon>
        <taxon>Anura</taxon>
        <taxon>Pipoidea</taxon>
        <taxon>Pipidae</taxon>
        <taxon>Xenopodinae</taxon>
        <taxon>Xenopus</taxon>
        <taxon>Xenopus</taxon>
    </lineage>
</organism>
<gene>
    <name evidence="5" type="ORF">XELAEV_18012917mg</name>
</gene>
<dbReference type="PANTHER" id="PTHR34523:SF1">
    <property type="entry name" value="COILED-COIL DOMAIN-CONTAINING PROTEIN 138"/>
    <property type="match status" value="1"/>
</dbReference>
<dbReference type="Proteomes" id="UP000694892">
    <property type="component" value="Chromosome 2L"/>
</dbReference>
<feature type="domain" description="Coiled-coil-domain-containing protein 138 coiled-coil" evidence="4">
    <location>
        <begin position="209"/>
        <end position="267"/>
    </location>
</feature>
<evidence type="ECO:0000256" key="1">
    <source>
        <dbReference type="SAM" id="Coils"/>
    </source>
</evidence>
<proteinExistence type="predicted"/>
<dbReference type="Gene3D" id="1.20.5.340">
    <property type="match status" value="1"/>
</dbReference>
<feature type="compositionally biased region" description="Polar residues" evidence="2">
    <location>
        <begin position="9"/>
        <end position="20"/>
    </location>
</feature>
<evidence type="ECO:0000313" key="5">
    <source>
        <dbReference type="EMBL" id="OCT95232.1"/>
    </source>
</evidence>
<dbReference type="InterPro" id="IPR038798">
    <property type="entry name" value="CCDC138"/>
</dbReference>
<dbReference type="SUPFAM" id="SSF48371">
    <property type="entry name" value="ARM repeat"/>
    <property type="match status" value="1"/>
</dbReference>
<sequence>MADSRMPVSPNSSAAVTRSQQKYHNKAFKDLLKVIQDSGWSDNRSTDSSDSSELETDEEQQAVNKIQDISAHQYTNTDVTLPSHLVANTCTEPPVEASTNGKHNLRKSKSSFIRGAKPLPPEVADIYDELCGIYQKLQQERLSQQEYSLQLKKREKCLQQKEEMLFKHQTTLSKIKGFEEIFHAKLRIMKEQHNVEMKQLSDTLREKTKENKRLKSSFDTLKEMNDALKKQLNEVSEQNKQLEMQARKVQARLENLQRKQTFQAAQKCKEVPHATQSIKPPKKEKANISMKLKVPHNVQVYELLTVLMDWISDVEISNPKSEENGSRGKSLCINQLPANYVQEKCAKILPVVVEQFQSAPLLSPKLHFSLIKFAYWILRQLGKGTQLTMASTLRRLGEEAYKGVTYKPNEETLDERATDNKMKHAAFYKSSNLPLRFLSTLVVLKTVTQVDYIAQALDTLCMDLKTDEGRELFLQYDAVEIVLKLLHLPNRCLVSSVLDILLQLSMELRFLEPLVENCSNEAFFKNCAAILRDPKSDLPILEKLSVTLQKLSKVKSNKKYFELFNIPQQIQEMQRNANSDHAFLVINLNSILFHLGYTKGSTFPSGANTSY</sequence>
<reference evidence="6" key="1">
    <citation type="journal article" date="2016" name="Nature">
        <title>Genome evolution in the allotetraploid frog Xenopus laevis.</title>
        <authorList>
            <person name="Session A.M."/>
            <person name="Uno Y."/>
            <person name="Kwon T."/>
            <person name="Chapman J.A."/>
            <person name="Toyoda A."/>
            <person name="Takahashi S."/>
            <person name="Fukui A."/>
            <person name="Hikosaka A."/>
            <person name="Suzuki A."/>
            <person name="Kondo M."/>
            <person name="van Heeringen S.J."/>
            <person name="Quigley I."/>
            <person name="Heinz S."/>
            <person name="Ogino H."/>
            <person name="Ochi H."/>
            <person name="Hellsten U."/>
            <person name="Lyons J.B."/>
            <person name="Simakov O."/>
            <person name="Putnam N."/>
            <person name="Stites J."/>
            <person name="Kuroki Y."/>
            <person name="Tanaka T."/>
            <person name="Michiue T."/>
            <person name="Watanabe M."/>
            <person name="Bogdanovic O."/>
            <person name="Lister R."/>
            <person name="Georgiou G."/>
            <person name="Paranjpe S.S."/>
            <person name="van Kruijsbergen I."/>
            <person name="Shu S."/>
            <person name="Carlson J."/>
            <person name="Kinoshita T."/>
            <person name="Ohta Y."/>
            <person name="Mawaribuchi S."/>
            <person name="Jenkins J."/>
            <person name="Grimwood J."/>
            <person name="Schmutz J."/>
            <person name="Mitros T."/>
            <person name="Mozaffari S.V."/>
            <person name="Suzuki Y."/>
            <person name="Haramoto Y."/>
            <person name="Yamamoto T.S."/>
            <person name="Takagi C."/>
            <person name="Heald R."/>
            <person name="Miller K."/>
            <person name="Haudenschild C."/>
            <person name="Kitzman J."/>
            <person name="Nakayama T."/>
            <person name="Izutsu Y."/>
            <person name="Robert J."/>
            <person name="Fortriede J."/>
            <person name="Burns K."/>
            <person name="Lotay V."/>
            <person name="Karimi K."/>
            <person name="Yasuoka Y."/>
            <person name="Dichmann D.S."/>
            <person name="Flajnik M.F."/>
            <person name="Houston D.W."/>
            <person name="Shendure J."/>
            <person name="DuPasquier L."/>
            <person name="Vize P.D."/>
            <person name="Zorn A.M."/>
            <person name="Ito M."/>
            <person name="Marcotte E.M."/>
            <person name="Wallingford J.B."/>
            <person name="Ito Y."/>
            <person name="Asashima M."/>
            <person name="Ueno N."/>
            <person name="Matsuda Y."/>
            <person name="Veenstra G.J."/>
            <person name="Fujiyama A."/>
            <person name="Harland R.M."/>
            <person name="Taira M."/>
            <person name="Rokhsar D.S."/>
        </authorList>
    </citation>
    <scope>NUCLEOTIDE SEQUENCE [LARGE SCALE GENOMIC DNA]</scope>
    <source>
        <strain evidence="6">J</strain>
    </source>
</reference>
<dbReference type="EMBL" id="CM004468">
    <property type="protein sequence ID" value="OCT95232.1"/>
    <property type="molecule type" value="Genomic_DNA"/>
</dbReference>
<feature type="domain" description="Coiled-coil" evidence="3">
    <location>
        <begin position="307"/>
        <end position="595"/>
    </location>
</feature>
<name>A0A974DR70_XENLA</name>
<dbReference type="InterPro" id="IPR048751">
    <property type="entry name" value="CCDC138_CC"/>
</dbReference>
<feature type="region of interest" description="Disordered" evidence="2">
    <location>
        <begin position="1"/>
        <end position="21"/>
    </location>
</feature>
<feature type="coiled-coil region" evidence="1">
    <location>
        <begin position="190"/>
        <end position="259"/>
    </location>
</feature>
<evidence type="ECO:0000256" key="2">
    <source>
        <dbReference type="SAM" id="MobiDB-lite"/>
    </source>
</evidence>
<feature type="compositionally biased region" description="Acidic residues" evidence="2">
    <location>
        <begin position="50"/>
        <end position="60"/>
    </location>
</feature>
<dbReference type="PANTHER" id="PTHR34523">
    <property type="entry name" value="COILED-COIL DOMAIN-CONTAINING PROTEIN 138"/>
    <property type="match status" value="1"/>
</dbReference>
<evidence type="ECO:0000259" key="3">
    <source>
        <dbReference type="Pfam" id="PF21035"/>
    </source>
</evidence>
<accession>A0A974DR70</accession>
<dbReference type="InterPro" id="IPR016024">
    <property type="entry name" value="ARM-type_fold"/>
</dbReference>
<dbReference type="Pfam" id="PF21035">
    <property type="entry name" value="CCDC138_C"/>
    <property type="match status" value="1"/>
</dbReference>
<feature type="region of interest" description="Disordered" evidence="2">
    <location>
        <begin position="39"/>
        <end position="61"/>
    </location>
</feature>
<dbReference type="AlphaFoldDB" id="A0A974DR70"/>
<evidence type="ECO:0000259" key="4">
    <source>
        <dbReference type="Pfam" id="PF21037"/>
    </source>
</evidence>
<dbReference type="Pfam" id="PF21037">
    <property type="entry name" value="CCDC138_cc"/>
    <property type="match status" value="1"/>
</dbReference>
<dbReference type="InterPro" id="IPR048750">
    <property type="entry name" value="CCDC138_C"/>
</dbReference>
<keyword evidence="1" id="KW-0175">Coiled coil</keyword>
<dbReference type="OMA" id="SCSNETW"/>
<protein>
    <recommendedName>
        <fullName evidence="7">Coiled-coil domain-containing protein 138</fullName>
    </recommendedName>
</protein>
<evidence type="ECO:0008006" key="7">
    <source>
        <dbReference type="Google" id="ProtNLM"/>
    </source>
</evidence>